<dbReference type="AlphaFoldDB" id="A0A7Y7IVV4"/>
<evidence type="ECO:0000256" key="1">
    <source>
        <dbReference type="SAM" id="MobiDB-lite"/>
    </source>
</evidence>
<dbReference type="RefSeq" id="WP_176639853.1">
    <property type="nucleotide sequence ID" value="NZ_JABXXP010000118.1"/>
</dbReference>
<sequence length="121" mass="11967">MNATILFRARRVLSCVLLSCVLPLVGGCGTLDPYHKPYAWHPSGANAANLAAMVADPRDLREGHGGEAPDAQAPVMAVERIKLDKPKALPSTNGISGGVSGSSGSGSGGGSSGSPSGGGGN</sequence>
<gene>
    <name evidence="3" type="ORF">HUK84_08160</name>
</gene>
<comment type="caution">
    <text evidence="3">The sequence shown here is derived from an EMBL/GenBank/DDBJ whole genome shotgun (WGS) entry which is preliminary data.</text>
</comment>
<reference evidence="3 4" key="1">
    <citation type="submission" date="2020-06" db="EMBL/GenBank/DDBJ databases">
        <title>Description of novel acetic acid bacteria.</title>
        <authorList>
            <person name="Sombolestani A."/>
        </authorList>
    </citation>
    <scope>NUCLEOTIDE SEQUENCE [LARGE SCALE GENOMIC DNA]</scope>
    <source>
        <strain evidence="3 4">LMG 31431</strain>
    </source>
</reference>
<dbReference type="Proteomes" id="UP000534870">
    <property type="component" value="Unassembled WGS sequence"/>
</dbReference>
<evidence type="ECO:0008006" key="5">
    <source>
        <dbReference type="Google" id="ProtNLM"/>
    </source>
</evidence>
<name>A0A7Y7IVV4_9PROT</name>
<feature type="chain" id="PRO_5031136907" description="Lipoprotein" evidence="2">
    <location>
        <begin position="27"/>
        <end position="121"/>
    </location>
</feature>
<feature type="compositionally biased region" description="Gly residues" evidence="1">
    <location>
        <begin position="95"/>
        <end position="121"/>
    </location>
</feature>
<dbReference type="EMBL" id="JABXXP010000118">
    <property type="protein sequence ID" value="NVN11112.1"/>
    <property type="molecule type" value="Genomic_DNA"/>
</dbReference>
<feature type="region of interest" description="Disordered" evidence="1">
    <location>
        <begin position="81"/>
        <end position="121"/>
    </location>
</feature>
<proteinExistence type="predicted"/>
<organism evidence="3 4">
    <name type="scientific">Nguyenibacter vanlangensis</name>
    <dbReference type="NCBI Taxonomy" id="1216886"/>
    <lineage>
        <taxon>Bacteria</taxon>
        <taxon>Pseudomonadati</taxon>
        <taxon>Pseudomonadota</taxon>
        <taxon>Alphaproteobacteria</taxon>
        <taxon>Acetobacterales</taxon>
        <taxon>Acetobacteraceae</taxon>
        <taxon>Nguyenibacter</taxon>
    </lineage>
</organism>
<evidence type="ECO:0000313" key="3">
    <source>
        <dbReference type="EMBL" id="NVN11112.1"/>
    </source>
</evidence>
<evidence type="ECO:0000313" key="4">
    <source>
        <dbReference type="Proteomes" id="UP000534870"/>
    </source>
</evidence>
<accession>A0A7Y7IVV4</accession>
<protein>
    <recommendedName>
        <fullName evidence="5">Lipoprotein</fullName>
    </recommendedName>
</protein>
<keyword evidence="2" id="KW-0732">Signal</keyword>
<evidence type="ECO:0000256" key="2">
    <source>
        <dbReference type="SAM" id="SignalP"/>
    </source>
</evidence>
<feature type="signal peptide" evidence="2">
    <location>
        <begin position="1"/>
        <end position="26"/>
    </location>
</feature>